<feature type="domain" description="N-acetyltransferase" evidence="3">
    <location>
        <begin position="13"/>
        <end position="154"/>
    </location>
</feature>
<keyword evidence="2" id="KW-0012">Acyltransferase</keyword>
<dbReference type="InterPro" id="IPR016181">
    <property type="entry name" value="Acyl_CoA_acyltransferase"/>
</dbReference>
<dbReference type="PROSITE" id="PS51186">
    <property type="entry name" value="GNAT"/>
    <property type="match status" value="1"/>
</dbReference>
<name>A0ABR5Q4E5_9LACO</name>
<evidence type="ECO:0000256" key="2">
    <source>
        <dbReference type="ARBA" id="ARBA00023315"/>
    </source>
</evidence>
<keyword evidence="5" id="KW-1185">Reference proteome</keyword>
<reference evidence="4 5" key="1">
    <citation type="journal article" date="2015" name="Genome Announc.">
        <title>Expanding the biotechnology potential of lactobacilli through comparative genomics of 213 strains and associated genera.</title>
        <authorList>
            <person name="Sun Z."/>
            <person name="Harris H.M."/>
            <person name="McCann A."/>
            <person name="Guo C."/>
            <person name="Argimon S."/>
            <person name="Zhang W."/>
            <person name="Yang X."/>
            <person name="Jeffery I.B."/>
            <person name="Cooney J.C."/>
            <person name="Kagawa T.F."/>
            <person name="Liu W."/>
            <person name="Song Y."/>
            <person name="Salvetti E."/>
            <person name="Wrobel A."/>
            <person name="Rasinkangas P."/>
            <person name="Parkhill J."/>
            <person name="Rea M.C."/>
            <person name="O'Sullivan O."/>
            <person name="Ritari J."/>
            <person name="Douillard F.P."/>
            <person name="Paul Ross R."/>
            <person name="Yang R."/>
            <person name="Briner A.E."/>
            <person name="Felis G.E."/>
            <person name="de Vos W.M."/>
            <person name="Barrangou R."/>
            <person name="Klaenhammer T.R."/>
            <person name="Caufield P.W."/>
            <person name="Cui Y."/>
            <person name="Zhang H."/>
            <person name="O'Toole P.W."/>
        </authorList>
    </citation>
    <scope>NUCLEOTIDE SEQUENCE [LARGE SCALE GENOMIC DNA]</scope>
    <source>
        <strain evidence="4 5">DSM 26202</strain>
    </source>
</reference>
<evidence type="ECO:0000256" key="1">
    <source>
        <dbReference type="ARBA" id="ARBA00022679"/>
    </source>
</evidence>
<dbReference type="PANTHER" id="PTHR43800:SF1">
    <property type="entry name" value="PEPTIDYL-LYSINE N-ACETYLTRANSFERASE YJAB"/>
    <property type="match status" value="1"/>
</dbReference>
<dbReference type="Pfam" id="PF13508">
    <property type="entry name" value="Acetyltransf_7"/>
    <property type="match status" value="1"/>
</dbReference>
<dbReference type="PANTHER" id="PTHR43800">
    <property type="entry name" value="PEPTIDYL-LYSINE N-ACETYLTRANSFERASE YJAB"/>
    <property type="match status" value="1"/>
</dbReference>
<keyword evidence="1" id="KW-0808">Transferase</keyword>
<dbReference type="EMBL" id="JQCH01000015">
    <property type="protein sequence ID" value="KRO09492.1"/>
    <property type="molecule type" value="Genomic_DNA"/>
</dbReference>
<dbReference type="Gene3D" id="3.40.630.30">
    <property type="match status" value="1"/>
</dbReference>
<evidence type="ECO:0000313" key="5">
    <source>
        <dbReference type="Proteomes" id="UP000051884"/>
    </source>
</evidence>
<protein>
    <recommendedName>
        <fullName evidence="3">N-acetyltransferase domain-containing protein</fullName>
    </recommendedName>
</protein>
<sequence>MEHNNSEVMMKVTQLNDINEQQLNQIMQIWLAGNEEAHSFVRANYWSDAFTAVKQQIALADIFVVMDAEKIIAFAGLADHYIAGLFVKRAYRDQGIGGAVIDYLQQNYTELELNVFEKNEAAFRFYQAHHFKIVEQKLDEETREVDFKMKWVKQA</sequence>
<dbReference type="InterPro" id="IPR000182">
    <property type="entry name" value="GNAT_dom"/>
</dbReference>
<proteinExistence type="predicted"/>
<dbReference type="SUPFAM" id="SSF55729">
    <property type="entry name" value="Acyl-CoA N-acyltransferases (Nat)"/>
    <property type="match status" value="1"/>
</dbReference>
<comment type="caution">
    <text evidence="4">The sequence shown here is derived from an EMBL/GenBank/DDBJ whole genome shotgun (WGS) entry which is preliminary data.</text>
</comment>
<accession>A0ABR5Q4E5</accession>
<gene>
    <name evidence="4" type="ORF">IV59_GL000580</name>
</gene>
<evidence type="ECO:0000313" key="4">
    <source>
        <dbReference type="EMBL" id="KRO09492.1"/>
    </source>
</evidence>
<organism evidence="4 5">
    <name type="scientific">Paucilactobacillus hokkaidonensis</name>
    <dbReference type="NCBI Taxonomy" id="1193095"/>
    <lineage>
        <taxon>Bacteria</taxon>
        <taxon>Bacillati</taxon>
        <taxon>Bacillota</taxon>
        <taxon>Bacilli</taxon>
        <taxon>Lactobacillales</taxon>
        <taxon>Lactobacillaceae</taxon>
        <taxon>Paucilactobacillus</taxon>
    </lineage>
</organism>
<dbReference type="CDD" id="cd04301">
    <property type="entry name" value="NAT_SF"/>
    <property type="match status" value="1"/>
</dbReference>
<evidence type="ECO:0000259" key="3">
    <source>
        <dbReference type="PROSITE" id="PS51186"/>
    </source>
</evidence>
<dbReference type="Proteomes" id="UP000051884">
    <property type="component" value="Unassembled WGS sequence"/>
</dbReference>